<name>A0ABN3PY07_9ACTN</name>
<reference evidence="2 3" key="1">
    <citation type="journal article" date="2019" name="Int. J. Syst. Evol. Microbiol.">
        <title>The Global Catalogue of Microorganisms (GCM) 10K type strain sequencing project: providing services to taxonomists for standard genome sequencing and annotation.</title>
        <authorList>
            <consortium name="The Broad Institute Genomics Platform"/>
            <consortium name="The Broad Institute Genome Sequencing Center for Infectious Disease"/>
            <person name="Wu L."/>
            <person name="Ma J."/>
        </authorList>
    </citation>
    <scope>NUCLEOTIDE SEQUENCE [LARGE SCALE GENOMIC DNA]</scope>
    <source>
        <strain evidence="2 3">JCM 16373</strain>
    </source>
</reference>
<organism evidence="2 3">
    <name type="scientific">Streptomyces axinellae</name>
    <dbReference type="NCBI Taxonomy" id="552788"/>
    <lineage>
        <taxon>Bacteria</taxon>
        <taxon>Bacillati</taxon>
        <taxon>Actinomycetota</taxon>
        <taxon>Actinomycetes</taxon>
        <taxon>Kitasatosporales</taxon>
        <taxon>Streptomycetaceae</taxon>
        <taxon>Streptomyces</taxon>
    </lineage>
</organism>
<evidence type="ECO:0000313" key="3">
    <source>
        <dbReference type="Proteomes" id="UP001501447"/>
    </source>
</evidence>
<evidence type="ECO:0000313" key="2">
    <source>
        <dbReference type="EMBL" id="GAA2607882.1"/>
    </source>
</evidence>
<protein>
    <submittedName>
        <fullName evidence="2">Uncharacterized protein</fullName>
    </submittedName>
</protein>
<feature type="compositionally biased region" description="Basic and acidic residues" evidence="1">
    <location>
        <begin position="43"/>
        <end position="52"/>
    </location>
</feature>
<proteinExistence type="predicted"/>
<accession>A0ABN3PY07</accession>
<sequence>MFCHTPRISVRERHIRLSAPLRYSVHTECPGCTEGRTPAHRAGRTEGMEGKHAPHTHAPGRAREHTGSRPARASPYKGGYRWHVPMTLRLVALAALPSNNFTNTSFLRSIWIVSDQSHARDT</sequence>
<comment type="caution">
    <text evidence="2">The sequence shown here is derived from an EMBL/GenBank/DDBJ whole genome shotgun (WGS) entry which is preliminary data.</text>
</comment>
<keyword evidence="3" id="KW-1185">Reference proteome</keyword>
<feature type="region of interest" description="Disordered" evidence="1">
    <location>
        <begin position="34"/>
        <end position="74"/>
    </location>
</feature>
<dbReference type="Proteomes" id="UP001501447">
    <property type="component" value="Unassembled WGS sequence"/>
</dbReference>
<evidence type="ECO:0000256" key="1">
    <source>
        <dbReference type="SAM" id="MobiDB-lite"/>
    </source>
</evidence>
<dbReference type="EMBL" id="BAAARJ010000006">
    <property type="protein sequence ID" value="GAA2607882.1"/>
    <property type="molecule type" value="Genomic_DNA"/>
</dbReference>
<gene>
    <name evidence="2" type="ORF">GCM10009863_21620</name>
</gene>